<comment type="pathway">
    <text evidence="2 8">One-carbon metabolism; tetrahydrofolate interconversion.</text>
</comment>
<dbReference type="RefSeq" id="WP_032523927.1">
    <property type="nucleotide sequence ID" value="NZ_CP138934.1"/>
</dbReference>
<evidence type="ECO:0000256" key="5">
    <source>
        <dbReference type="ARBA" id="ARBA00022827"/>
    </source>
</evidence>
<evidence type="ECO:0000256" key="8">
    <source>
        <dbReference type="RuleBase" id="RU003862"/>
    </source>
</evidence>
<dbReference type="InterPro" id="IPR003171">
    <property type="entry name" value="Mehydrof_redctse-like"/>
</dbReference>
<comment type="catalytic activity">
    <reaction evidence="7">
        <text>(6S)-5-methyl-5,6,7,8-tetrahydrofolate + NAD(+) = (6R)-5,10-methylene-5,6,7,8-tetrahydrofolate + NADH + H(+)</text>
        <dbReference type="Rhea" id="RHEA:19821"/>
        <dbReference type="ChEBI" id="CHEBI:15378"/>
        <dbReference type="ChEBI" id="CHEBI:15636"/>
        <dbReference type="ChEBI" id="CHEBI:18608"/>
        <dbReference type="ChEBI" id="CHEBI:57540"/>
        <dbReference type="ChEBI" id="CHEBI:57945"/>
        <dbReference type="EC" id="1.5.1.54"/>
    </reaction>
    <physiologicalReaction direction="right-to-left" evidence="7">
        <dbReference type="Rhea" id="RHEA:19823"/>
    </physiologicalReaction>
</comment>
<gene>
    <name evidence="9" type="ORF">EU91_0322</name>
</gene>
<evidence type="ECO:0000313" key="10">
    <source>
        <dbReference type="Proteomes" id="UP000030598"/>
    </source>
</evidence>
<dbReference type="GO" id="GO:0035999">
    <property type="term" value="P:tetrahydrofolate interconversion"/>
    <property type="evidence" value="ECO:0007669"/>
    <property type="project" value="UniProtKB-UniPathway"/>
</dbReference>
<dbReference type="Proteomes" id="UP000030598">
    <property type="component" value="Unassembled WGS sequence"/>
</dbReference>
<evidence type="ECO:0000256" key="2">
    <source>
        <dbReference type="ARBA" id="ARBA00004777"/>
    </source>
</evidence>
<name>A0A0A1ZJG8_PROMR</name>
<dbReference type="SUPFAM" id="SSF51730">
    <property type="entry name" value="FAD-linked oxidoreductase"/>
    <property type="match status" value="1"/>
</dbReference>
<evidence type="ECO:0000256" key="4">
    <source>
        <dbReference type="ARBA" id="ARBA00022630"/>
    </source>
</evidence>
<dbReference type="GO" id="GO:0106312">
    <property type="term" value="F:methylenetetrahydrofolate reductase (NADH) activity"/>
    <property type="evidence" value="ECO:0007669"/>
    <property type="project" value="UniProtKB-EC"/>
</dbReference>
<dbReference type="GO" id="GO:0071949">
    <property type="term" value="F:FAD binding"/>
    <property type="evidence" value="ECO:0007669"/>
    <property type="project" value="TreeGrafter"/>
</dbReference>
<evidence type="ECO:0000256" key="3">
    <source>
        <dbReference type="ARBA" id="ARBA00006743"/>
    </source>
</evidence>
<dbReference type="Gene3D" id="3.20.20.220">
    <property type="match status" value="1"/>
</dbReference>
<evidence type="ECO:0000256" key="1">
    <source>
        <dbReference type="ARBA" id="ARBA00001974"/>
    </source>
</evidence>
<proteinExistence type="inferred from homology"/>
<dbReference type="PANTHER" id="PTHR45754">
    <property type="entry name" value="METHYLENETETRAHYDROFOLATE REDUCTASE"/>
    <property type="match status" value="1"/>
</dbReference>
<organism evidence="9 10">
    <name type="scientific">Prochlorococcus marinus str. GP2</name>
    <dbReference type="NCBI Taxonomy" id="59925"/>
    <lineage>
        <taxon>Bacteria</taxon>
        <taxon>Bacillati</taxon>
        <taxon>Cyanobacteriota</taxon>
        <taxon>Cyanophyceae</taxon>
        <taxon>Synechococcales</taxon>
        <taxon>Prochlorococcaceae</taxon>
        <taxon>Prochlorococcus</taxon>
    </lineage>
</organism>
<keyword evidence="6 8" id="KW-0560">Oxidoreductase</keyword>
<dbReference type="UniPathway" id="UPA00193"/>
<evidence type="ECO:0000256" key="7">
    <source>
        <dbReference type="ARBA" id="ARBA00048628"/>
    </source>
</evidence>
<comment type="caution">
    <text evidence="9">The sequence shown here is derived from an EMBL/GenBank/DDBJ whole genome shotgun (WGS) entry which is preliminary data.</text>
</comment>
<dbReference type="PANTHER" id="PTHR45754:SF3">
    <property type="entry name" value="METHYLENETETRAHYDROFOLATE REDUCTASE (NADPH)"/>
    <property type="match status" value="1"/>
</dbReference>
<keyword evidence="4 8" id="KW-0285">Flavoprotein</keyword>
<dbReference type="EMBL" id="JNAH01000003">
    <property type="protein sequence ID" value="KGF88389.1"/>
    <property type="molecule type" value="Genomic_DNA"/>
</dbReference>
<dbReference type="GO" id="GO:0005829">
    <property type="term" value="C:cytosol"/>
    <property type="evidence" value="ECO:0007669"/>
    <property type="project" value="TreeGrafter"/>
</dbReference>
<reference evidence="10" key="1">
    <citation type="journal article" date="2014" name="Sci. Data">
        <title>Genomes of diverse isolates of the marine cyanobacterium Prochlorococcus.</title>
        <authorList>
            <person name="Biller S."/>
            <person name="Berube P."/>
            <person name="Thompson J."/>
            <person name="Kelly L."/>
            <person name="Roggensack S."/>
            <person name="Awad L."/>
            <person name="Roache-Johnson K."/>
            <person name="Ding H."/>
            <person name="Giovannoni S.J."/>
            <person name="Moore L.R."/>
            <person name="Chisholm S.W."/>
        </authorList>
    </citation>
    <scope>NUCLEOTIDE SEQUENCE [LARGE SCALE GENOMIC DNA]</scope>
    <source>
        <strain evidence="10">GP2</strain>
    </source>
</reference>
<comment type="similarity">
    <text evidence="3 8">Belongs to the methylenetetrahydrofolate reductase family.</text>
</comment>
<keyword evidence="5 8" id="KW-0274">FAD</keyword>
<evidence type="ECO:0000256" key="6">
    <source>
        <dbReference type="ARBA" id="ARBA00023002"/>
    </source>
</evidence>
<accession>A0A0A1ZJG8</accession>
<dbReference type="eggNOG" id="COG0685">
    <property type="taxonomic scope" value="Bacteria"/>
</dbReference>
<comment type="cofactor">
    <cofactor evidence="1 8">
        <name>FAD</name>
        <dbReference type="ChEBI" id="CHEBI:57692"/>
    </cofactor>
</comment>
<dbReference type="AlphaFoldDB" id="A0A0A1ZJG8"/>
<evidence type="ECO:0000313" key="9">
    <source>
        <dbReference type="EMBL" id="KGF88389.1"/>
    </source>
</evidence>
<sequence>MKSKLQQTLEKKSKVITAELMPPRGGDPIRSLKIAQLLKDKVHAVNITDGSRAVMRMCSLAMSKLLLENGIEPIMQISCRDRNKIALQSDILGANALGIKNILCITGDPVKAGDQQDAKAVHQFESVKLLKQIQDFNKGIDPTFEELPDKKTFIYAGAAADPSCRNQKSLENRIRKKKEAGAQFIQTQMVMKKEDLIEFCEKIAKPLDIPVIAGVFLLKSYKNALFINKYVPGANIPENILNRLKEAKNPLEEGILIAAEQAQDFFCIASGIHLMAVKSEHLIPEILKKADLSLEY</sequence>
<dbReference type="OrthoDB" id="9803687at2"/>
<dbReference type="GO" id="GO:0009086">
    <property type="term" value="P:methionine biosynthetic process"/>
    <property type="evidence" value="ECO:0007669"/>
    <property type="project" value="TreeGrafter"/>
</dbReference>
<dbReference type="InterPro" id="IPR029041">
    <property type="entry name" value="FAD-linked_oxidoreductase-like"/>
</dbReference>
<dbReference type="STRING" id="59925.EU91_0322"/>
<dbReference type="Pfam" id="PF02219">
    <property type="entry name" value="MTHFR"/>
    <property type="match status" value="1"/>
</dbReference>
<dbReference type="CDD" id="cd00537">
    <property type="entry name" value="MTHFR"/>
    <property type="match status" value="1"/>
</dbReference>
<protein>
    <recommendedName>
        <fullName evidence="8">Methylenetetrahydrofolate reductase</fullName>
    </recommendedName>
</protein>